<name>A0A557ST39_9ARCH</name>
<organism evidence="2 3">
    <name type="scientific">Candidatus Nitrosocosmicus arcticus</name>
    <dbReference type="NCBI Taxonomy" id="2035267"/>
    <lineage>
        <taxon>Archaea</taxon>
        <taxon>Nitrososphaerota</taxon>
        <taxon>Nitrososphaeria</taxon>
        <taxon>Nitrososphaerales</taxon>
        <taxon>Nitrososphaeraceae</taxon>
        <taxon>Candidatus Nitrosocosmicus</taxon>
    </lineage>
</organism>
<dbReference type="GO" id="GO:0016787">
    <property type="term" value="F:hydrolase activity"/>
    <property type="evidence" value="ECO:0007669"/>
    <property type="project" value="UniProtKB-KW"/>
</dbReference>
<comment type="caution">
    <text evidence="2">The sequence shown here is derived from an EMBL/GenBank/DDBJ whole genome shotgun (WGS) entry which is preliminary data.</text>
</comment>
<gene>
    <name evidence="2" type="ORF">NARC_130087</name>
</gene>
<dbReference type="InterPro" id="IPR036526">
    <property type="entry name" value="C-N_Hydrolase_sf"/>
</dbReference>
<dbReference type="PANTHER" id="PTHR23088">
    <property type="entry name" value="NITRILASE-RELATED"/>
    <property type="match status" value="1"/>
</dbReference>
<evidence type="ECO:0000313" key="3">
    <source>
        <dbReference type="Proteomes" id="UP000315289"/>
    </source>
</evidence>
<protein>
    <submittedName>
        <fullName evidence="2">Putative carbon-nitrogen hydrolase</fullName>
    </submittedName>
</protein>
<dbReference type="Proteomes" id="UP000315289">
    <property type="component" value="Unassembled WGS sequence"/>
</dbReference>
<dbReference type="InterPro" id="IPR001110">
    <property type="entry name" value="UPF0012_CS"/>
</dbReference>
<dbReference type="SUPFAM" id="SSF56317">
    <property type="entry name" value="Carbon-nitrogen hydrolase"/>
    <property type="match status" value="1"/>
</dbReference>
<dbReference type="CDD" id="cd07581">
    <property type="entry name" value="nitrilase_3"/>
    <property type="match status" value="1"/>
</dbReference>
<keyword evidence="2" id="KW-0378">Hydrolase</keyword>
<evidence type="ECO:0000259" key="1">
    <source>
        <dbReference type="PROSITE" id="PS50263"/>
    </source>
</evidence>
<evidence type="ECO:0000313" key="2">
    <source>
        <dbReference type="EMBL" id="TVP39748.1"/>
    </source>
</evidence>
<dbReference type="OrthoDB" id="39312at2157"/>
<proteinExistence type="predicted"/>
<dbReference type="InterPro" id="IPR003010">
    <property type="entry name" value="C-N_Hydrolase"/>
</dbReference>
<dbReference type="PANTHER" id="PTHR23088:SF27">
    <property type="entry name" value="DEAMINATED GLUTATHIONE AMIDASE"/>
    <property type="match status" value="1"/>
</dbReference>
<accession>A0A557ST39</accession>
<feature type="domain" description="CN hydrolase" evidence="1">
    <location>
        <begin position="2"/>
        <end position="259"/>
    </location>
</feature>
<dbReference type="EMBL" id="VOAH01000013">
    <property type="protein sequence ID" value="TVP39748.1"/>
    <property type="molecule type" value="Genomic_DNA"/>
</dbReference>
<dbReference type="Gene3D" id="3.60.110.10">
    <property type="entry name" value="Carbon-nitrogen hydrolase"/>
    <property type="match status" value="1"/>
</dbReference>
<reference evidence="2 3" key="1">
    <citation type="journal article" date="2019" name="Front. Microbiol.">
        <title>Ammonia Oxidation by the Arctic Terrestrial Thaumarchaeote Candidatus Nitrosocosmicus arcticus Is Stimulated by Increasing Temperatures.</title>
        <authorList>
            <person name="Alves R.J.E."/>
            <person name="Kerou M."/>
            <person name="Zappe A."/>
            <person name="Bittner R."/>
            <person name="Abby S.S."/>
            <person name="Schmidt H.A."/>
            <person name="Pfeifer K."/>
            <person name="Schleper C."/>
        </authorList>
    </citation>
    <scope>NUCLEOTIDE SEQUENCE [LARGE SCALE GENOMIC DNA]</scope>
    <source>
        <strain evidence="2 3">Kfb</strain>
    </source>
</reference>
<dbReference type="AlphaFoldDB" id="A0A557ST39"/>
<dbReference type="RefSeq" id="WP_144733157.1">
    <property type="nucleotide sequence ID" value="NZ_ML675588.1"/>
</dbReference>
<dbReference type="PROSITE" id="PS01227">
    <property type="entry name" value="UPF0012"/>
    <property type="match status" value="1"/>
</dbReference>
<sequence length="283" mass="31862">MVRVSIVQMKSSPDKEENLAFSLEQIEQSARKEAKIICFPEFQMSFSPSSQSTKELFSISESLDGNFVKQLKKSARENNIFIVGSIYEHTNPISTTTKQGRESKINKNSYRVYDTVVLINGRGKLISYYRKLHLYDALGFKESAKLLAGNKLFSPVISPLGKLGTLVCYDLRFPELSRILAIKGSNALIAPSGWVQGTMKEDHWLVMCKARAIENGVYLIAPNQIGNIFCGRSLIVDPFGVVVMDMGNTEGLEIVDLDLDRIDVVRKSLPLLKNRRKDLYHIH</sequence>
<dbReference type="PROSITE" id="PS50263">
    <property type="entry name" value="CN_HYDROLASE"/>
    <property type="match status" value="1"/>
</dbReference>
<keyword evidence="3" id="KW-1185">Reference proteome</keyword>
<dbReference type="Pfam" id="PF00795">
    <property type="entry name" value="CN_hydrolase"/>
    <property type="match status" value="1"/>
</dbReference>